<reference evidence="2" key="2">
    <citation type="submission" date="2016-03" db="EMBL/GenBank/DDBJ databases">
        <authorList>
            <person name="Ploux O."/>
        </authorList>
    </citation>
    <scope>NUCLEOTIDE SEQUENCE [LARGE SCALE GENOMIC DNA]</scope>
    <source>
        <strain evidence="2">PP9</strain>
    </source>
</reference>
<dbReference type="Proteomes" id="UP000076021">
    <property type="component" value="Chromosome"/>
</dbReference>
<name>A0A143HAR1_9BACL</name>
<dbReference type="KEGG" id="rst:ATY39_02630"/>
<accession>A0A143HAR1</accession>
<evidence type="ECO:0000313" key="1">
    <source>
        <dbReference type="EMBL" id="AMW98421.1"/>
    </source>
</evidence>
<dbReference type="EMBL" id="CP014806">
    <property type="protein sequence ID" value="AMW98421.1"/>
    <property type="molecule type" value="Genomic_DNA"/>
</dbReference>
<protein>
    <submittedName>
        <fullName evidence="1">Uncharacterized protein</fullName>
    </submittedName>
</protein>
<keyword evidence="2" id="KW-1185">Reference proteome</keyword>
<dbReference type="STRING" id="241244.ATY39_02630"/>
<dbReference type="OrthoDB" id="9962453at2"/>
<organism evidence="1 2">
    <name type="scientific">Rummeliibacillus stabekisii</name>
    <dbReference type="NCBI Taxonomy" id="241244"/>
    <lineage>
        <taxon>Bacteria</taxon>
        <taxon>Bacillati</taxon>
        <taxon>Bacillota</taxon>
        <taxon>Bacilli</taxon>
        <taxon>Bacillales</taxon>
        <taxon>Caryophanaceae</taxon>
        <taxon>Rummeliibacillus</taxon>
    </lineage>
</organism>
<evidence type="ECO:0000313" key="2">
    <source>
        <dbReference type="Proteomes" id="UP000076021"/>
    </source>
</evidence>
<proteinExistence type="predicted"/>
<sequence>MDQQKEINFNKYVQEKAKELLDEVKSNKSTYGEVRKELKKLIVSAQWEPDTKNYLIVINEAQTQLENEIDATTLL</sequence>
<gene>
    <name evidence="1" type="ORF">ATY39_02630</name>
</gene>
<dbReference type="AlphaFoldDB" id="A0A143HAR1"/>
<dbReference type="RefSeq" id="WP_066785419.1">
    <property type="nucleotide sequence ID" value="NZ_CP014806.1"/>
</dbReference>
<reference evidence="1 2" key="1">
    <citation type="journal article" date="2016" name="Genome Announc.">
        <title>Whole-Genome Sequence of Rummeliibacillus stabekisii Strain PP9 Isolated from Antarctic Soil.</title>
        <authorList>
            <person name="da Mota F.F."/>
            <person name="Vollu R.E."/>
            <person name="Jurelevicius D."/>
            <person name="Seldin L."/>
        </authorList>
    </citation>
    <scope>NUCLEOTIDE SEQUENCE [LARGE SCALE GENOMIC DNA]</scope>
    <source>
        <strain evidence="1 2">PP9</strain>
    </source>
</reference>